<evidence type="ECO:0000256" key="2">
    <source>
        <dbReference type="SAM" id="SignalP"/>
    </source>
</evidence>
<evidence type="ECO:0000256" key="1">
    <source>
        <dbReference type="SAM" id="Coils"/>
    </source>
</evidence>
<keyword evidence="2" id="KW-0732">Signal</keyword>
<dbReference type="EMBL" id="MCFI01000020">
    <property type="protein sequence ID" value="ORY77303.1"/>
    <property type="molecule type" value="Genomic_DNA"/>
</dbReference>
<comment type="caution">
    <text evidence="3">The sequence shown here is derived from an EMBL/GenBank/DDBJ whole genome shotgun (WGS) entry which is preliminary data.</text>
</comment>
<dbReference type="GeneID" id="63787295"/>
<feature type="chain" id="PRO_5012779262" evidence="2">
    <location>
        <begin position="22"/>
        <end position="305"/>
    </location>
</feature>
<keyword evidence="1" id="KW-0175">Coiled coil</keyword>
<protein>
    <submittedName>
        <fullName evidence="3">Uncharacterized protein</fullName>
    </submittedName>
</protein>
<proteinExistence type="predicted"/>
<dbReference type="AlphaFoldDB" id="A0A1Y2F0D8"/>
<accession>A0A1Y2F0D8</accession>
<gene>
    <name evidence="3" type="ORF">BCR37DRAFT_389130</name>
</gene>
<keyword evidence="4" id="KW-1185">Reference proteome</keyword>
<evidence type="ECO:0000313" key="3">
    <source>
        <dbReference type="EMBL" id="ORY77303.1"/>
    </source>
</evidence>
<name>A0A1Y2F0D8_PROLT</name>
<dbReference type="RefSeq" id="XP_040722924.1">
    <property type="nucleotide sequence ID" value="XM_040870696.1"/>
</dbReference>
<dbReference type="Proteomes" id="UP000193685">
    <property type="component" value="Unassembled WGS sequence"/>
</dbReference>
<organism evidence="3 4">
    <name type="scientific">Protomyces lactucae-debilis</name>
    <dbReference type="NCBI Taxonomy" id="2754530"/>
    <lineage>
        <taxon>Eukaryota</taxon>
        <taxon>Fungi</taxon>
        <taxon>Dikarya</taxon>
        <taxon>Ascomycota</taxon>
        <taxon>Taphrinomycotina</taxon>
        <taxon>Taphrinomycetes</taxon>
        <taxon>Taphrinales</taxon>
        <taxon>Protomycetaceae</taxon>
        <taxon>Protomyces</taxon>
    </lineage>
</organism>
<sequence>MRPLTLLACLLLYLLQSPAVAESAVEKTAQSLNELTLEIQALRRLVNRTYTENLRIFKAQREIGAIARMQCIVPAFTFANIINAWDNRGCSYWCLKAVTEHRDAVDHLDPECFVSNPEAPWFMMYYNLQGHMTEKVITEGDQPWRTINALQQERFAKLYPKRVWDRSHVKQPGMLPDYIDEKRPPDRCMCNFTLMGNRMYTPLSNPRPWSEGSIMDFNACTLPRTAAQLAIGYWQSESYSYVQQHVACDEYLRPENYSVPGLELPIVRTGVKHKDRGNRFIDGRMDLWRSISLVFGLDTPPLPYL</sequence>
<feature type="signal peptide" evidence="2">
    <location>
        <begin position="1"/>
        <end position="21"/>
    </location>
</feature>
<reference evidence="3 4" key="1">
    <citation type="submission" date="2016-07" db="EMBL/GenBank/DDBJ databases">
        <title>Pervasive Adenine N6-methylation of Active Genes in Fungi.</title>
        <authorList>
            <consortium name="DOE Joint Genome Institute"/>
            <person name="Mondo S.J."/>
            <person name="Dannebaum R.O."/>
            <person name="Kuo R.C."/>
            <person name="Labutti K."/>
            <person name="Haridas S."/>
            <person name="Kuo A."/>
            <person name="Salamov A."/>
            <person name="Ahrendt S.R."/>
            <person name="Lipzen A."/>
            <person name="Sullivan W."/>
            <person name="Andreopoulos W.B."/>
            <person name="Clum A."/>
            <person name="Lindquist E."/>
            <person name="Daum C."/>
            <person name="Ramamoorthy G.K."/>
            <person name="Gryganskyi A."/>
            <person name="Culley D."/>
            <person name="Magnuson J.K."/>
            <person name="James T.Y."/>
            <person name="O'Malley M.A."/>
            <person name="Stajich J.E."/>
            <person name="Spatafora J.W."/>
            <person name="Visel A."/>
            <person name="Grigoriev I.V."/>
        </authorList>
    </citation>
    <scope>NUCLEOTIDE SEQUENCE [LARGE SCALE GENOMIC DNA]</scope>
    <source>
        <strain evidence="3 4">12-1054</strain>
    </source>
</reference>
<evidence type="ECO:0000313" key="4">
    <source>
        <dbReference type="Proteomes" id="UP000193685"/>
    </source>
</evidence>
<feature type="coiled-coil region" evidence="1">
    <location>
        <begin position="25"/>
        <end position="52"/>
    </location>
</feature>